<accession>A0ABC8T076</accession>
<reference evidence="2 3" key="1">
    <citation type="submission" date="2024-02" db="EMBL/GenBank/DDBJ databases">
        <authorList>
            <person name="Vignale AGUSTIN F."/>
            <person name="Sosa J E."/>
            <person name="Modenutti C."/>
        </authorList>
    </citation>
    <scope>NUCLEOTIDE SEQUENCE [LARGE SCALE GENOMIC DNA]</scope>
</reference>
<dbReference type="Gene3D" id="2.30.110.10">
    <property type="entry name" value="Electron Transport, Fmn-binding Protein, Chain A"/>
    <property type="match status" value="1"/>
</dbReference>
<evidence type="ECO:0000313" key="3">
    <source>
        <dbReference type="Proteomes" id="UP001642360"/>
    </source>
</evidence>
<dbReference type="Pfam" id="PF13883">
    <property type="entry name" value="CREG_beta-barrel"/>
    <property type="match status" value="1"/>
</dbReference>
<gene>
    <name evidence="2" type="ORF">ILEXP_LOCUS31806</name>
</gene>
<dbReference type="InterPro" id="IPR012349">
    <property type="entry name" value="Split_barrel_FMN-bd"/>
</dbReference>
<evidence type="ECO:0000313" key="2">
    <source>
        <dbReference type="EMBL" id="CAK9162843.1"/>
    </source>
</evidence>
<organism evidence="2 3">
    <name type="scientific">Ilex paraguariensis</name>
    <name type="common">yerba mate</name>
    <dbReference type="NCBI Taxonomy" id="185542"/>
    <lineage>
        <taxon>Eukaryota</taxon>
        <taxon>Viridiplantae</taxon>
        <taxon>Streptophyta</taxon>
        <taxon>Embryophyta</taxon>
        <taxon>Tracheophyta</taxon>
        <taxon>Spermatophyta</taxon>
        <taxon>Magnoliopsida</taxon>
        <taxon>eudicotyledons</taxon>
        <taxon>Gunneridae</taxon>
        <taxon>Pentapetalae</taxon>
        <taxon>asterids</taxon>
        <taxon>campanulids</taxon>
        <taxon>Aquifoliales</taxon>
        <taxon>Aquifoliaceae</taxon>
        <taxon>Ilex</taxon>
    </lineage>
</organism>
<dbReference type="EMBL" id="CAUOFW020003947">
    <property type="protein sequence ID" value="CAK9162843.1"/>
    <property type="molecule type" value="Genomic_DNA"/>
</dbReference>
<sequence>MAIEARAKMDDFTRPEFALWQGTQRLVVAFATTPPIPRKRGVKLVGVASSPELSEKVAPPKLVYKASFSVSLMITSYLRIDQKVLHLTIACNTSSQNLLCDGLPDKGSGIPYFYLTTLDPTARYALKDQRSSFTVSEYPIGTCGKTDPENPTCSKITLTGKLKLGNPDEAEYAQTALFTKHPEMKDWPKDHNFQIFKLEVENIFMINWFGGPKPLTVDEYLHTKMTFVM</sequence>
<dbReference type="AlphaFoldDB" id="A0ABC8T076"/>
<proteinExistence type="predicted"/>
<protein>
    <recommendedName>
        <fullName evidence="1">CREG-like beta-barrel domain-containing protein</fullName>
    </recommendedName>
</protein>
<dbReference type="SUPFAM" id="SSF50475">
    <property type="entry name" value="FMN-binding split barrel"/>
    <property type="match status" value="1"/>
</dbReference>
<dbReference type="PANTHER" id="PTHR13343">
    <property type="entry name" value="CREG1 PROTEIN"/>
    <property type="match status" value="1"/>
</dbReference>
<dbReference type="Proteomes" id="UP001642360">
    <property type="component" value="Unassembled WGS sequence"/>
</dbReference>
<dbReference type="PANTHER" id="PTHR13343:SF17">
    <property type="entry name" value="CELLULAR REPRESSOR OF E1A-STIMULATED GENES, ISOFORM A"/>
    <property type="match status" value="1"/>
</dbReference>
<evidence type="ECO:0000259" key="1">
    <source>
        <dbReference type="Pfam" id="PF13883"/>
    </source>
</evidence>
<name>A0ABC8T076_9AQUA</name>
<dbReference type="GO" id="GO:0005737">
    <property type="term" value="C:cytoplasm"/>
    <property type="evidence" value="ECO:0007669"/>
    <property type="project" value="UniProtKB-ARBA"/>
</dbReference>
<keyword evidence="3" id="KW-1185">Reference proteome</keyword>
<comment type="caution">
    <text evidence="2">The sequence shown here is derived from an EMBL/GenBank/DDBJ whole genome shotgun (WGS) entry which is preliminary data.</text>
</comment>
<dbReference type="InterPro" id="IPR055343">
    <property type="entry name" value="CREG_beta-barrel"/>
</dbReference>
<feature type="domain" description="CREG-like beta-barrel" evidence="1">
    <location>
        <begin position="101"/>
        <end position="221"/>
    </location>
</feature>